<comment type="caution">
    <text evidence="2">The sequence shown here is derived from an EMBL/GenBank/DDBJ whole genome shotgun (WGS) entry which is preliminary data.</text>
</comment>
<evidence type="ECO:0000313" key="2">
    <source>
        <dbReference type="EMBL" id="MBD2186514.1"/>
    </source>
</evidence>
<dbReference type="Proteomes" id="UP000641646">
    <property type="component" value="Unassembled WGS sequence"/>
</dbReference>
<keyword evidence="3" id="KW-1185">Reference proteome</keyword>
<sequence>MNKSYPVVLYPNQILRFLATNATSNISNSQPTANSPILSKNKSNIHWLFLPRSQLLGAIAVGVIIALSLALLSPFWLVASVWLVIFLGVICNEISTSKKQPVKRQKIIPSPDFSTLNNQPVRMPLQSIHSEQLSKLLNGTVMPSVGMSTAKTGVSEKAFKQVLQQIFPNIVQGLSFHNPALSIPYSADFALIHPSGLSIDIEIDEPYVGNTKEPHHCTDGGKDDIRNQFFLRGNWVVIRFSEKQVVLYPKSCCKVIASVIARVTSDRTYLTQLQSIPVLSVHLVWHGW</sequence>
<dbReference type="AlphaFoldDB" id="A0A926VMP3"/>
<reference evidence="2" key="2">
    <citation type="submission" date="2020-08" db="EMBL/GenBank/DDBJ databases">
        <authorList>
            <person name="Chen M."/>
            <person name="Teng W."/>
            <person name="Zhao L."/>
            <person name="Hu C."/>
            <person name="Zhou Y."/>
            <person name="Han B."/>
            <person name="Song L."/>
            <person name="Shu W."/>
        </authorList>
    </citation>
    <scope>NUCLEOTIDE SEQUENCE</scope>
    <source>
        <strain evidence="2">FACHB-1375</strain>
    </source>
</reference>
<protein>
    <recommendedName>
        <fullName evidence="4">DUF559 domain-containing protein</fullName>
    </recommendedName>
</protein>
<keyword evidence="1" id="KW-0812">Transmembrane</keyword>
<evidence type="ECO:0000313" key="3">
    <source>
        <dbReference type="Proteomes" id="UP000641646"/>
    </source>
</evidence>
<keyword evidence="1" id="KW-0472">Membrane</keyword>
<proteinExistence type="predicted"/>
<dbReference type="RefSeq" id="WP_190475925.1">
    <property type="nucleotide sequence ID" value="NZ_JACJPW010000225.1"/>
</dbReference>
<reference evidence="2" key="1">
    <citation type="journal article" date="2015" name="ISME J.">
        <title>Draft Genome Sequence of Streptomyces incarnatus NRRL8089, which Produces the Nucleoside Antibiotic Sinefungin.</title>
        <authorList>
            <person name="Oshima K."/>
            <person name="Hattori M."/>
            <person name="Shimizu H."/>
            <person name="Fukuda K."/>
            <person name="Nemoto M."/>
            <person name="Inagaki K."/>
            <person name="Tamura T."/>
        </authorList>
    </citation>
    <scope>NUCLEOTIDE SEQUENCE</scope>
    <source>
        <strain evidence="2">FACHB-1375</strain>
    </source>
</reference>
<name>A0A926VMP3_9CYAN</name>
<feature type="transmembrane region" description="Helical" evidence="1">
    <location>
        <begin position="75"/>
        <end position="94"/>
    </location>
</feature>
<evidence type="ECO:0008006" key="4">
    <source>
        <dbReference type="Google" id="ProtNLM"/>
    </source>
</evidence>
<feature type="transmembrane region" description="Helical" evidence="1">
    <location>
        <begin position="49"/>
        <end position="69"/>
    </location>
</feature>
<dbReference type="EMBL" id="JACJPW010000225">
    <property type="protein sequence ID" value="MBD2186514.1"/>
    <property type="molecule type" value="Genomic_DNA"/>
</dbReference>
<keyword evidence="1" id="KW-1133">Transmembrane helix</keyword>
<organism evidence="2 3">
    <name type="scientific">Aerosakkonema funiforme FACHB-1375</name>
    <dbReference type="NCBI Taxonomy" id="2949571"/>
    <lineage>
        <taxon>Bacteria</taxon>
        <taxon>Bacillati</taxon>
        <taxon>Cyanobacteriota</taxon>
        <taxon>Cyanophyceae</taxon>
        <taxon>Oscillatoriophycideae</taxon>
        <taxon>Aerosakkonematales</taxon>
        <taxon>Aerosakkonemataceae</taxon>
        <taxon>Aerosakkonema</taxon>
    </lineage>
</organism>
<accession>A0A926VMP3</accession>
<gene>
    <name evidence="2" type="ORF">H6G03_36620</name>
</gene>
<evidence type="ECO:0000256" key="1">
    <source>
        <dbReference type="SAM" id="Phobius"/>
    </source>
</evidence>